<dbReference type="KEGG" id="dva:DAD186_14850"/>
<dbReference type="EMBL" id="CP012117">
    <property type="protein sequence ID" value="ANP28035.1"/>
    <property type="molecule type" value="Genomic_DNA"/>
</dbReference>
<dbReference type="InterPro" id="IPR028087">
    <property type="entry name" value="Tad_N"/>
</dbReference>
<keyword evidence="1" id="KW-0812">Transmembrane</keyword>
<evidence type="ECO:0000256" key="1">
    <source>
        <dbReference type="SAM" id="Phobius"/>
    </source>
</evidence>
<dbReference type="RefSeq" id="WP_065248102.1">
    <property type="nucleotide sequence ID" value="NZ_CP012117.1"/>
</dbReference>
<feature type="transmembrane region" description="Helical" evidence="1">
    <location>
        <begin position="20"/>
        <end position="41"/>
    </location>
</feature>
<evidence type="ECO:0000313" key="4">
    <source>
        <dbReference type="Proteomes" id="UP000092596"/>
    </source>
</evidence>
<feature type="domain" description="Putative Flp pilus-assembly TadG-like N-terminal" evidence="2">
    <location>
        <begin position="15"/>
        <end position="61"/>
    </location>
</feature>
<sequence>MRCKHGAALLGAERGNASVLTIGVSVVVLMVIAFGIAVTGVEIDRNRAQFVADGAALHAAGATSENTLYDASGDPRTPTEEEARERAQAYLASYPYQFSRVSDMRIASLSLAPSGEVTITLEARLHPPLVGWISRALDSPLVVRVQSSAHAH</sequence>
<organism evidence="3 4">
    <name type="scientific">Dermabacter vaginalis</name>
    <dbReference type="NCBI Taxonomy" id="1630135"/>
    <lineage>
        <taxon>Bacteria</taxon>
        <taxon>Bacillati</taxon>
        <taxon>Actinomycetota</taxon>
        <taxon>Actinomycetes</taxon>
        <taxon>Micrococcales</taxon>
        <taxon>Dermabacteraceae</taxon>
        <taxon>Dermabacter</taxon>
    </lineage>
</organism>
<keyword evidence="1" id="KW-1133">Transmembrane helix</keyword>
<dbReference type="Pfam" id="PF13400">
    <property type="entry name" value="Tad"/>
    <property type="match status" value="1"/>
</dbReference>
<accession>A0A1B0ZJ33</accession>
<keyword evidence="1" id="KW-0472">Membrane</keyword>
<dbReference type="Proteomes" id="UP000092596">
    <property type="component" value="Chromosome"/>
</dbReference>
<dbReference type="AlphaFoldDB" id="A0A1B0ZJ33"/>
<protein>
    <recommendedName>
        <fullName evidence="2">Putative Flp pilus-assembly TadG-like N-terminal domain-containing protein</fullName>
    </recommendedName>
</protein>
<gene>
    <name evidence="3" type="ORF">DAD186_14850</name>
</gene>
<dbReference type="STRING" id="1630135.DAD186_14850"/>
<evidence type="ECO:0000259" key="2">
    <source>
        <dbReference type="Pfam" id="PF13400"/>
    </source>
</evidence>
<evidence type="ECO:0000313" key="3">
    <source>
        <dbReference type="EMBL" id="ANP28035.1"/>
    </source>
</evidence>
<name>A0A1B0ZJ33_9MICO</name>
<proteinExistence type="predicted"/>
<reference evidence="3 4" key="1">
    <citation type="submission" date="2015-06" db="EMBL/GenBank/DDBJ databases">
        <title>Investigation of pathophysiology for high-risk pregnancy and development of treatment modality based on it.</title>
        <authorList>
            <person name="Kim B.-C."/>
            <person name="Lim S."/>
        </authorList>
    </citation>
    <scope>NUCLEOTIDE SEQUENCE [LARGE SCALE GENOMIC DNA]</scope>
    <source>
        <strain evidence="3 4">AD1-86</strain>
    </source>
</reference>